<dbReference type="Proteomes" id="UP000299102">
    <property type="component" value="Unassembled WGS sequence"/>
</dbReference>
<evidence type="ECO:0000313" key="2">
    <source>
        <dbReference type="Proteomes" id="UP000299102"/>
    </source>
</evidence>
<name>A0A4C1WIZ7_EUMVA</name>
<sequence length="103" mass="12042">MTLKINRNGKKIPEDATRSERGCACCRIRTKVHRVRFWDVVAAPIRKESRRRRGVGEEVIPPLFLPRGENVCLFLLFHLNDAGRLRECARVFVLQPATHIHRW</sequence>
<evidence type="ECO:0000313" key="1">
    <source>
        <dbReference type="EMBL" id="GBP51388.1"/>
    </source>
</evidence>
<proteinExistence type="predicted"/>
<comment type="caution">
    <text evidence="1">The sequence shown here is derived from an EMBL/GenBank/DDBJ whole genome shotgun (WGS) entry which is preliminary data.</text>
</comment>
<gene>
    <name evidence="1" type="ORF">EVAR_38782_1</name>
</gene>
<reference evidence="1 2" key="1">
    <citation type="journal article" date="2019" name="Commun. Biol.">
        <title>The bagworm genome reveals a unique fibroin gene that provides high tensile strength.</title>
        <authorList>
            <person name="Kono N."/>
            <person name="Nakamura H."/>
            <person name="Ohtoshi R."/>
            <person name="Tomita M."/>
            <person name="Numata K."/>
            <person name="Arakawa K."/>
        </authorList>
    </citation>
    <scope>NUCLEOTIDE SEQUENCE [LARGE SCALE GENOMIC DNA]</scope>
</reference>
<dbReference type="EMBL" id="BGZK01000580">
    <property type="protein sequence ID" value="GBP51388.1"/>
    <property type="molecule type" value="Genomic_DNA"/>
</dbReference>
<accession>A0A4C1WIZ7</accession>
<keyword evidence="2" id="KW-1185">Reference proteome</keyword>
<organism evidence="1 2">
    <name type="scientific">Eumeta variegata</name>
    <name type="common">Bagworm moth</name>
    <name type="synonym">Eumeta japonica</name>
    <dbReference type="NCBI Taxonomy" id="151549"/>
    <lineage>
        <taxon>Eukaryota</taxon>
        <taxon>Metazoa</taxon>
        <taxon>Ecdysozoa</taxon>
        <taxon>Arthropoda</taxon>
        <taxon>Hexapoda</taxon>
        <taxon>Insecta</taxon>
        <taxon>Pterygota</taxon>
        <taxon>Neoptera</taxon>
        <taxon>Endopterygota</taxon>
        <taxon>Lepidoptera</taxon>
        <taxon>Glossata</taxon>
        <taxon>Ditrysia</taxon>
        <taxon>Tineoidea</taxon>
        <taxon>Psychidae</taxon>
        <taxon>Oiketicinae</taxon>
        <taxon>Eumeta</taxon>
    </lineage>
</organism>
<dbReference type="AlphaFoldDB" id="A0A4C1WIZ7"/>
<protein>
    <submittedName>
        <fullName evidence="1">Uncharacterized protein</fullName>
    </submittedName>
</protein>